<dbReference type="Proteomes" id="UP000054560">
    <property type="component" value="Unassembled WGS sequence"/>
</dbReference>
<evidence type="ECO:0000256" key="2">
    <source>
        <dbReference type="SAM" id="Phobius"/>
    </source>
</evidence>
<accession>A0A0L0FSC6</accession>
<dbReference type="EMBL" id="KQ242405">
    <property type="protein sequence ID" value="KNC78883.1"/>
    <property type="molecule type" value="Genomic_DNA"/>
</dbReference>
<proteinExistence type="predicted"/>
<dbReference type="GO" id="GO:0003779">
    <property type="term" value="F:actin binding"/>
    <property type="evidence" value="ECO:0007669"/>
    <property type="project" value="InterPro"/>
</dbReference>
<reference evidence="4 5" key="1">
    <citation type="submission" date="2011-02" db="EMBL/GenBank/DDBJ databases">
        <title>The Genome Sequence of Sphaeroforma arctica JP610.</title>
        <authorList>
            <consortium name="The Broad Institute Genome Sequencing Platform"/>
            <person name="Russ C."/>
            <person name="Cuomo C."/>
            <person name="Young S.K."/>
            <person name="Zeng Q."/>
            <person name="Gargeya S."/>
            <person name="Alvarado L."/>
            <person name="Berlin A."/>
            <person name="Chapman S.B."/>
            <person name="Chen Z."/>
            <person name="Freedman E."/>
            <person name="Gellesch M."/>
            <person name="Goldberg J."/>
            <person name="Griggs A."/>
            <person name="Gujja S."/>
            <person name="Heilman E."/>
            <person name="Heiman D."/>
            <person name="Howarth C."/>
            <person name="Mehta T."/>
            <person name="Neiman D."/>
            <person name="Pearson M."/>
            <person name="Roberts A."/>
            <person name="Saif S."/>
            <person name="Shea T."/>
            <person name="Shenoy N."/>
            <person name="Sisk P."/>
            <person name="Stolte C."/>
            <person name="Sykes S."/>
            <person name="White J."/>
            <person name="Yandava C."/>
            <person name="Burger G."/>
            <person name="Gray M.W."/>
            <person name="Holland P.W.H."/>
            <person name="King N."/>
            <person name="Lang F.B.F."/>
            <person name="Roger A.J."/>
            <person name="Ruiz-Trillo I."/>
            <person name="Haas B."/>
            <person name="Nusbaum C."/>
            <person name="Birren B."/>
        </authorList>
    </citation>
    <scope>NUCLEOTIDE SEQUENCE [LARGE SCALE GENOMIC DNA]</scope>
    <source>
        <strain evidence="4 5">JP610</strain>
    </source>
</reference>
<feature type="non-terminal residue" evidence="4">
    <location>
        <position position="1"/>
    </location>
</feature>
<feature type="transmembrane region" description="Helical" evidence="2">
    <location>
        <begin position="224"/>
        <end position="243"/>
    </location>
</feature>
<protein>
    <recommendedName>
        <fullName evidence="3">WH2 domain-containing protein</fullName>
    </recommendedName>
</protein>
<keyword evidence="2" id="KW-0472">Membrane</keyword>
<name>A0A0L0FSC6_9EUKA</name>
<organism evidence="4 5">
    <name type="scientific">Sphaeroforma arctica JP610</name>
    <dbReference type="NCBI Taxonomy" id="667725"/>
    <lineage>
        <taxon>Eukaryota</taxon>
        <taxon>Ichthyosporea</taxon>
        <taxon>Ichthyophonida</taxon>
        <taxon>Sphaeroforma</taxon>
    </lineage>
</organism>
<keyword evidence="5" id="KW-1185">Reference proteome</keyword>
<evidence type="ECO:0000313" key="5">
    <source>
        <dbReference type="Proteomes" id="UP000054560"/>
    </source>
</evidence>
<feature type="domain" description="WH2" evidence="3">
    <location>
        <begin position="377"/>
        <end position="394"/>
    </location>
</feature>
<feature type="transmembrane region" description="Helical" evidence="2">
    <location>
        <begin position="116"/>
        <end position="138"/>
    </location>
</feature>
<keyword evidence="2" id="KW-0812">Transmembrane</keyword>
<evidence type="ECO:0000259" key="3">
    <source>
        <dbReference type="PROSITE" id="PS51082"/>
    </source>
</evidence>
<dbReference type="GeneID" id="25909210"/>
<dbReference type="AlphaFoldDB" id="A0A0L0FSC6"/>
<feature type="transmembrane region" description="Helical" evidence="2">
    <location>
        <begin position="263"/>
        <end position="282"/>
    </location>
</feature>
<dbReference type="RefSeq" id="XP_014152785.1">
    <property type="nucleotide sequence ID" value="XM_014297310.1"/>
</dbReference>
<feature type="transmembrane region" description="Helical" evidence="2">
    <location>
        <begin position="24"/>
        <end position="43"/>
    </location>
</feature>
<feature type="compositionally biased region" description="Pro residues" evidence="1">
    <location>
        <begin position="321"/>
        <end position="335"/>
    </location>
</feature>
<sequence>TSVFVHFCQKKLGNGRRLFDLPKIHLSVLMVLFFIGAVLSVYVEFPHFLQNTDPEIQALKAEGRRICEVEMKMGNLIEADQALRAAGITSKQLAAEFSKKARQDIDRMLRPIVNRVFINGLGVACAPLPFFAILSALYAKSFGISTPLAIDRGIAQAGFIDLVRTGSVYGIIWTALSFFVYFVFIESHQYDQCMEISGHWFMYTVTTACMFFLGTLAWCYDSRLMGFIYLGFCGVYQAMVLRVLKSTQHFFHDKEEALQGIKYGILCTAVCLFFSFGVMSTLEDPKHVNPLHNTAEEPISLDDLPPPPPLSDDEDDMDVLPPAPSIPDELPPPVAAPTVTTRSRKSEELARPAVPKPAQALGKQVPTNTQPVTKAAGGSSFLDDIKRGKQLKPTSPLPSEAPKSPIPPNSIYDTINKMVDKRRAAVKVDSSDDGW</sequence>
<feature type="transmembrane region" description="Helical" evidence="2">
    <location>
        <begin position="168"/>
        <end position="188"/>
    </location>
</feature>
<dbReference type="PROSITE" id="PS51082">
    <property type="entry name" value="WH2"/>
    <property type="match status" value="1"/>
</dbReference>
<evidence type="ECO:0000256" key="1">
    <source>
        <dbReference type="SAM" id="MobiDB-lite"/>
    </source>
</evidence>
<feature type="transmembrane region" description="Helical" evidence="2">
    <location>
        <begin position="200"/>
        <end position="218"/>
    </location>
</feature>
<evidence type="ECO:0000313" key="4">
    <source>
        <dbReference type="EMBL" id="KNC78883.1"/>
    </source>
</evidence>
<gene>
    <name evidence="4" type="ORF">SARC_08706</name>
</gene>
<keyword evidence="2" id="KW-1133">Transmembrane helix</keyword>
<feature type="region of interest" description="Disordered" evidence="1">
    <location>
        <begin position="289"/>
        <end position="412"/>
    </location>
</feature>
<dbReference type="InterPro" id="IPR003124">
    <property type="entry name" value="WH2_dom"/>
</dbReference>